<dbReference type="InterPro" id="IPR004360">
    <property type="entry name" value="Glyas_Fos-R_dOase_dom"/>
</dbReference>
<evidence type="ECO:0000259" key="1">
    <source>
        <dbReference type="PROSITE" id="PS51819"/>
    </source>
</evidence>
<dbReference type="RefSeq" id="WP_074986762.1">
    <property type="nucleotide sequence ID" value="NZ_CADFGN010000003.1"/>
</dbReference>
<dbReference type="Pfam" id="PF00903">
    <property type="entry name" value="Glyoxalase"/>
    <property type="match status" value="1"/>
</dbReference>
<feature type="domain" description="VOC" evidence="1">
    <location>
        <begin position="2"/>
        <end position="126"/>
    </location>
</feature>
<dbReference type="Proteomes" id="UP000183529">
    <property type="component" value="Unassembled WGS sequence"/>
</dbReference>
<sequence length="131" mass="14119">MQLDHVTLVTPDLDGTRRFFCEIAGLVDGPRPPFSVGGHWLYAQGRAVIHLVEATVPATRALAATRTAPRLDHFALRVAPGDEWRALLARLRSHGVPYQLADVPLSGERQAFVALAPGVVVEFVTSADDAA</sequence>
<evidence type="ECO:0000313" key="3">
    <source>
        <dbReference type="Proteomes" id="UP000183529"/>
    </source>
</evidence>
<dbReference type="InterPro" id="IPR029068">
    <property type="entry name" value="Glyas_Bleomycin-R_OHBP_Dase"/>
</dbReference>
<gene>
    <name evidence="2" type="ORF">SAMN05216550_120107</name>
</gene>
<reference evidence="2 3" key="1">
    <citation type="submission" date="2016-10" db="EMBL/GenBank/DDBJ databases">
        <authorList>
            <person name="Varghese N."/>
            <person name="Submissions S."/>
        </authorList>
    </citation>
    <scope>NUCLEOTIDE SEQUENCE [LARGE SCALE GENOMIC DNA]</scope>
    <source>
        <strain evidence="2 3">LMG 22274</strain>
    </source>
</reference>
<dbReference type="Gene3D" id="3.10.180.10">
    <property type="entry name" value="2,3-Dihydroxybiphenyl 1,2-Dioxygenase, domain 1"/>
    <property type="match status" value="1"/>
</dbReference>
<comment type="caution">
    <text evidence="2">The sequence shown here is derived from an EMBL/GenBank/DDBJ whole genome shotgun (WGS) entry which is preliminary data.</text>
</comment>
<accession>A0AAQ1JXB0</accession>
<dbReference type="SUPFAM" id="SSF54593">
    <property type="entry name" value="Glyoxalase/Bleomycin resistance protein/Dihydroxybiphenyl dioxygenase"/>
    <property type="match status" value="1"/>
</dbReference>
<proteinExistence type="predicted"/>
<dbReference type="AlphaFoldDB" id="A0AAQ1JXB0"/>
<dbReference type="PROSITE" id="PS51819">
    <property type="entry name" value="VOC"/>
    <property type="match status" value="1"/>
</dbReference>
<dbReference type="InterPro" id="IPR037523">
    <property type="entry name" value="VOC_core"/>
</dbReference>
<evidence type="ECO:0000313" key="2">
    <source>
        <dbReference type="EMBL" id="SEK11513.1"/>
    </source>
</evidence>
<dbReference type="EMBL" id="FNZM01000020">
    <property type="protein sequence ID" value="SEK11513.1"/>
    <property type="molecule type" value="Genomic_DNA"/>
</dbReference>
<organism evidence="2 3">
    <name type="scientific">Paraburkholderia tropica</name>
    <dbReference type="NCBI Taxonomy" id="92647"/>
    <lineage>
        <taxon>Bacteria</taxon>
        <taxon>Pseudomonadati</taxon>
        <taxon>Pseudomonadota</taxon>
        <taxon>Betaproteobacteria</taxon>
        <taxon>Burkholderiales</taxon>
        <taxon>Burkholderiaceae</taxon>
        <taxon>Paraburkholderia</taxon>
    </lineage>
</organism>
<protein>
    <submittedName>
        <fullName evidence="2">Catechol 2,3-dioxygenase</fullName>
    </submittedName>
</protein>
<name>A0AAQ1JXB0_9BURK</name>